<dbReference type="Pfam" id="PF00583">
    <property type="entry name" value="Acetyltransf_1"/>
    <property type="match status" value="1"/>
</dbReference>
<organism evidence="2 3">
    <name type="scientific">Bacillus solimangrovi</name>
    <dbReference type="NCBI Taxonomy" id="1305675"/>
    <lineage>
        <taxon>Bacteria</taxon>
        <taxon>Bacillati</taxon>
        <taxon>Bacillota</taxon>
        <taxon>Bacilli</taxon>
        <taxon>Bacillales</taxon>
        <taxon>Bacillaceae</taxon>
        <taxon>Bacillus</taxon>
    </lineage>
</organism>
<keyword evidence="2" id="KW-0808">Transferase</keyword>
<dbReference type="InterPro" id="IPR016181">
    <property type="entry name" value="Acyl_CoA_acyltransferase"/>
</dbReference>
<comment type="caution">
    <text evidence="2">The sequence shown here is derived from an EMBL/GenBank/DDBJ whole genome shotgun (WGS) entry which is preliminary data.</text>
</comment>
<dbReference type="EMBL" id="MJEH01000002">
    <property type="protein sequence ID" value="OEH94447.1"/>
    <property type="molecule type" value="Genomic_DNA"/>
</dbReference>
<accession>A0A1E5LK33</accession>
<dbReference type="SUPFAM" id="SSF55729">
    <property type="entry name" value="Acyl-CoA N-acyltransferases (Nat)"/>
    <property type="match status" value="1"/>
</dbReference>
<dbReference type="PROSITE" id="PS51186">
    <property type="entry name" value="GNAT"/>
    <property type="match status" value="1"/>
</dbReference>
<evidence type="ECO:0000313" key="3">
    <source>
        <dbReference type="Proteomes" id="UP000095209"/>
    </source>
</evidence>
<name>A0A1E5LK33_9BACI</name>
<protein>
    <submittedName>
        <fullName evidence="2">GNAT family N-acetyltransferase</fullName>
    </submittedName>
</protein>
<feature type="domain" description="N-acetyltransferase" evidence="1">
    <location>
        <begin position="6"/>
        <end position="157"/>
    </location>
</feature>
<dbReference type="GO" id="GO:0016747">
    <property type="term" value="F:acyltransferase activity, transferring groups other than amino-acyl groups"/>
    <property type="evidence" value="ECO:0007669"/>
    <property type="project" value="InterPro"/>
</dbReference>
<dbReference type="InterPro" id="IPR000182">
    <property type="entry name" value="GNAT_dom"/>
</dbReference>
<evidence type="ECO:0000313" key="2">
    <source>
        <dbReference type="EMBL" id="OEH94447.1"/>
    </source>
</evidence>
<dbReference type="Gene3D" id="3.40.630.30">
    <property type="match status" value="1"/>
</dbReference>
<dbReference type="AlphaFoldDB" id="A0A1E5LK33"/>
<gene>
    <name evidence="2" type="ORF">BFG57_08280</name>
</gene>
<dbReference type="OrthoDB" id="66776at2"/>
<evidence type="ECO:0000259" key="1">
    <source>
        <dbReference type="PROSITE" id="PS51186"/>
    </source>
</evidence>
<keyword evidence="3" id="KW-1185">Reference proteome</keyword>
<dbReference type="Proteomes" id="UP000095209">
    <property type="component" value="Unassembled WGS sequence"/>
</dbReference>
<proteinExistence type="predicted"/>
<dbReference type="STRING" id="1305675.BFG57_08280"/>
<reference evidence="2 3" key="1">
    <citation type="submission" date="2016-08" db="EMBL/GenBank/DDBJ databases">
        <title>Genome of Bacillus solimangrovi GH2-4.</title>
        <authorList>
            <person name="Lim S."/>
            <person name="Kim B.-C."/>
        </authorList>
    </citation>
    <scope>NUCLEOTIDE SEQUENCE [LARGE SCALE GENOMIC DNA]</scope>
    <source>
        <strain evidence="2 3">GH2-4</strain>
    </source>
</reference>
<sequence length="157" mass="17946">MSSSIVELTIYKPEHLESMNKFSLPNEQIQFTALPTDILEVTEGQHRIVILSHGQPVGFFILHATDRVKEYTDNKHALLLTALSINHSEQGKGYAKMGMQRLKYFVNQTFPNYNEIVLAVNHKNLAAQKLYEKVGYIDTGRRKIGSIGEQYIYSYPI</sequence>